<dbReference type="InterPro" id="IPR029398">
    <property type="entry name" value="PolB_thumb"/>
</dbReference>
<keyword evidence="16" id="KW-0915">Sodium</keyword>
<keyword evidence="10" id="KW-0235">DNA replication</keyword>
<evidence type="ECO:0000313" key="31">
    <source>
        <dbReference type="Proteomes" id="UP000807504"/>
    </source>
</evidence>
<evidence type="ECO:0000256" key="2">
    <source>
        <dbReference type="ARBA" id="ARBA00004123"/>
    </source>
</evidence>
<evidence type="ECO:0000259" key="28">
    <source>
        <dbReference type="SMART" id="SM00278"/>
    </source>
</evidence>
<keyword evidence="7" id="KW-0237">DNA synthesis</keyword>
<evidence type="ECO:0000256" key="23">
    <source>
        <dbReference type="ARBA" id="ARBA00045548"/>
    </source>
</evidence>
<feature type="domain" description="Helix-hairpin-helix DNA-binding motif class 1" evidence="28">
    <location>
        <begin position="100"/>
        <end position="119"/>
    </location>
</feature>
<evidence type="ECO:0000256" key="6">
    <source>
        <dbReference type="ARBA" id="ARBA00022490"/>
    </source>
</evidence>
<dbReference type="InterPro" id="IPR010996">
    <property type="entry name" value="HHH_MUS81"/>
</dbReference>
<evidence type="ECO:0000256" key="17">
    <source>
        <dbReference type="ARBA" id="ARBA00023125"/>
    </source>
</evidence>
<dbReference type="EMBL" id="JABXBU010002227">
    <property type="protein sequence ID" value="KAF8774667.1"/>
    <property type="molecule type" value="Genomic_DNA"/>
</dbReference>
<keyword evidence="11" id="KW-0479">Metal-binding</keyword>
<dbReference type="InterPro" id="IPR027421">
    <property type="entry name" value="DNA_pol_lamdba_lyase_dom_sf"/>
</dbReference>
<comment type="subcellular location">
    <subcellularLocation>
        <location evidence="3">Cytoplasm</location>
    </subcellularLocation>
    <subcellularLocation>
        <location evidence="2 26">Nucleus</location>
    </subcellularLocation>
</comment>
<comment type="caution">
    <text evidence="30">The sequence shown here is derived from an EMBL/GenBank/DDBJ whole genome shotgun (WGS) entry which is preliminary data.</text>
</comment>
<keyword evidence="17" id="KW-0238">DNA-binding</keyword>
<dbReference type="PANTHER" id="PTHR11276">
    <property type="entry name" value="DNA POLYMERASE TYPE-X FAMILY MEMBER"/>
    <property type="match status" value="1"/>
</dbReference>
<comment type="similarity">
    <text evidence="4 26">Belongs to the DNA polymerase type-X family.</text>
</comment>
<dbReference type="GO" id="GO:0005634">
    <property type="term" value="C:nucleus"/>
    <property type="evidence" value="ECO:0007669"/>
    <property type="project" value="UniProtKB-SubCell"/>
</dbReference>
<evidence type="ECO:0000256" key="3">
    <source>
        <dbReference type="ARBA" id="ARBA00004496"/>
    </source>
</evidence>
<evidence type="ECO:0000313" key="30">
    <source>
        <dbReference type="EMBL" id="KAF8774667.1"/>
    </source>
</evidence>
<evidence type="ECO:0000256" key="8">
    <source>
        <dbReference type="ARBA" id="ARBA00022679"/>
    </source>
</evidence>
<keyword evidence="13" id="KW-0460">Magnesium</keyword>
<dbReference type="InterPro" id="IPR003583">
    <property type="entry name" value="Hlx-hairpin-Hlx_DNA-bd_motif"/>
</dbReference>
<dbReference type="EC" id="2.7.7.7" evidence="26"/>
<dbReference type="InterPro" id="IPR018944">
    <property type="entry name" value="DNA_pol_lambd_fingers_domain"/>
</dbReference>
<comment type="catalytic activity">
    <reaction evidence="21">
        <text>2'-deoxyribonucleotide-(2'-deoxyribose 5'-phosphate)-2'-deoxyribonucleotide-DNA = a 3'-end 2'-deoxyribonucleotide-(2,3-dehydro-2,3-deoxyribose 5'-phosphate)-DNA + a 5'-end 5'-phospho-2'-deoxyribonucleoside-DNA + H(+)</text>
        <dbReference type="Rhea" id="RHEA:66592"/>
        <dbReference type="Rhea" id="RHEA-COMP:13180"/>
        <dbReference type="Rhea" id="RHEA-COMP:16897"/>
        <dbReference type="Rhea" id="RHEA-COMP:17067"/>
        <dbReference type="ChEBI" id="CHEBI:15378"/>
        <dbReference type="ChEBI" id="CHEBI:136412"/>
        <dbReference type="ChEBI" id="CHEBI:157695"/>
        <dbReference type="ChEBI" id="CHEBI:167181"/>
        <dbReference type="EC" id="4.2.99.18"/>
    </reaction>
</comment>
<keyword evidence="31" id="KW-1185">Reference proteome</keyword>
<organism evidence="30 31">
    <name type="scientific">Argiope bruennichi</name>
    <name type="common">Wasp spider</name>
    <name type="synonym">Aranea bruennichi</name>
    <dbReference type="NCBI Taxonomy" id="94029"/>
    <lineage>
        <taxon>Eukaryota</taxon>
        <taxon>Metazoa</taxon>
        <taxon>Ecdysozoa</taxon>
        <taxon>Arthropoda</taxon>
        <taxon>Chelicerata</taxon>
        <taxon>Arachnida</taxon>
        <taxon>Araneae</taxon>
        <taxon>Araneomorphae</taxon>
        <taxon>Entelegynae</taxon>
        <taxon>Araneoidea</taxon>
        <taxon>Araneidae</taxon>
        <taxon>Argiope</taxon>
    </lineage>
</organism>
<dbReference type="PROSITE" id="PS00522">
    <property type="entry name" value="DNA_POLYMERASE_X"/>
    <property type="match status" value="1"/>
</dbReference>
<dbReference type="Pfam" id="PF14791">
    <property type="entry name" value="DNA_pol_B_thumb"/>
    <property type="match status" value="1"/>
</dbReference>
<feature type="active site" description="Nucleophile; Schiff-base intermediate with DNA; for 5'-dRP lyase activity" evidence="25">
    <location>
        <position position="74"/>
    </location>
</feature>
<keyword evidence="15 26" id="KW-0239">DNA-directed DNA polymerase</keyword>
<evidence type="ECO:0000259" key="29">
    <source>
        <dbReference type="SMART" id="SM00483"/>
    </source>
</evidence>
<evidence type="ECO:0000256" key="25">
    <source>
        <dbReference type="PIRSR" id="PIRSR622312-50"/>
    </source>
</evidence>
<evidence type="ECO:0000256" key="5">
    <source>
        <dbReference type="ARBA" id="ARBA00022481"/>
    </source>
</evidence>
<proteinExistence type="inferred from homology"/>
<dbReference type="GO" id="GO:0005737">
    <property type="term" value="C:cytoplasm"/>
    <property type="evidence" value="ECO:0007669"/>
    <property type="project" value="UniProtKB-SubCell"/>
</dbReference>
<evidence type="ECO:0000256" key="1">
    <source>
        <dbReference type="ARBA" id="ARBA00001946"/>
    </source>
</evidence>
<dbReference type="InterPro" id="IPR019843">
    <property type="entry name" value="DNA_pol-X_BS"/>
</dbReference>
<dbReference type="GO" id="GO:0006303">
    <property type="term" value="P:double-strand break repair via nonhomologous end joining"/>
    <property type="evidence" value="ECO:0007669"/>
    <property type="project" value="TreeGrafter"/>
</dbReference>
<evidence type="ECO:0000256" key="13">
    <source>
        <dbReference type="ARBA" id="ARBA00022842"/>
    </source>
</evidence>
<dbReference type="Gene3D" id="1.10.150.20">
    <property type="entry name" value="5' to 3' exonuclease, C-terminal subdomain"/>
    <property type="match status" value="1"/>
</dbReference>
<evidence type="ECO:0000256" key="18">
    <source>
        <dbReference type="ARBA" id="ARBA00023204"/>
    </source>
</evidence>
<name>A0A8T0EL90_ARGBR</name>
<evidence type="ECO:0000256" key="22">
    <source>
        <dbReference type="ARBA" id="ARBA00044678"/>
    </source>
</evidence>
<feature type="region of interest" description="Disordered" evidence="27">
    <location>
        <begin position="344"/>
        <end position="367"/>
    </location>
</feature>
<comment type="catalytic activity">
    <reaction evidence="24 26">
        <text>DNA(n) + a 2'-deoxyribonucleoside 5'-triphosphate = DNA(n+1) + diphosphate</text>
        <dbReference type="Rhea" id="RHEA:22508"/>
        <dbReference type="Rhea" id="RHEA-COMP:17339"/>
        <dbReference type="Rhea" id="RHEA-COMP:17340"/>
        <dbReference type="ChEBI" id="CHEBI:33019"/>
        <dbReference type="ChEBI" id="CHEBI:61560"/>
        <dbReference type="ChEBI" id="CHEBI:173112"/>
        <dbReference type="EC" id="2.7.7.7"/>
    </reaction>
</comment>
<dbReference type="Gene3D" id="3.30.460.10">
    <property type="entry name" value="Beta Polymerase, domain 2"/>
    <property type="match status" value="1"/>
</dbReference>
<evidence type="ECO:0000256" key="27">
    <source>
        <dbReference type="SAM" id="MobiDB-lite"/>
    </source>
</evidence>
<keyword evidence="6" id="KW-0963">Cytoplasm</keyword>
<keyword evidence="18 26" id="KW-0234">DNA repair</keyword>
<keyword evidence="20 26" id="KW-0539">Nucleus</keyword>
<evidence type="ECO:0000256" key="14">
    <source>
        <dbReference type="ARBA" id="ARBA00022843"/>
    </source>
</evidence>
<feature type="domain" description="Helix-hairpin-helix DNA-binding motif class 1" evidence="28">
    <location>
        <begin position="59"/>
        <end position="78"/>
    </location>
</feature>
<dbReference type="SUPFAM" id="SSF81301">
    <property type="entry name" value="Nucleotidyltransferase"/>
    <property type="match status" value="1"/>
</dbReference>
<comment type="function">
    <text evidence="23">Repair polymerase that plays a key role in base-excision repair. During this process, the damaged base is excised by specific DNA glycosylases, the DNA backbone is nicked at the abasic site by an apurinic/apyrimidic (AP) endonuclease, and POLB removes 5'-deoxyribose-phosphate from the preincised AP site acting as a 5'-deoxyribose-phosphate lyase (5'-dRP lyase); through its DNA polymerase activity, it adds one nucleotide to the 3' end of the arising single-nucleotide gap. Conducts 'gap-filling' DNA synthesis in a stepwise distributive fashion rather than in a processive fashion as for other DNA polymerases. It is also able to cleave sugar-phosphate bonds 3' to an intact AP site, acting as an AP lyase.</text>
</comment>
<comment type="function">
    <text evidence="26">DNA polymerase that functions in several pathways of DNA repair. Involved in base excision repair (BER) responsible for repair of lesions that give rise to abasic (AP) sites in DNA. Also contributes to DNA double-strand break repair by non-homologous end joining and homologous recombination. Has both template-dependent and template-independent (terminal transferase) DNA polymerase activities. Has also a 5'-deoxyribose-5-phosphate lyase (dRP lyase) activity.</text>
</comment>
<gene>
    <name evidence="30" type="ORF">HNY73_017195</name>
</gene>
<protein>
    <recommendedName>
        <fullName evidence="26">DNA polymerase</fullName>
        <ecNumber evidence="26">2.7.7.7</ecNumber>
    </recommendedName>
</protein>
<dbReference type="InterPro" id="IPR043519">
    <property type="entry name" value="NT_sf"/>
</dbReference>
<dbReference type="GO" id="GO:0003677">
    <property type="term" value="F:DNA binding"/>
    <property type="evidence" value="ECO:0007669"/>
    <property type="project" value="UniProtKB-UniRule"/>
</dbReference>
<dbReference type="GO" id="GO:0003887">
    <property type="term" value="F:DNA-directed DNA polymerase activity"/>
    <property type="evidence" value="ECO:0007669"/>
    <property type="project" value="UniProtKB-UniRule"/>
</dbReference>
<reference evidence="30" key="2">
    <citation type="submission" date="2020-06" db="EMBL/GenBank/DDBJ databases">
        <authorList>
            <person name="Sheffer M."/>
        </authorList>
    </citation>
    <scope>NUCLEOTIDE SEQUENCE</scope>
</reference>
<dbReference type="Gene3D" id="3.30.210.10">
    <property type="entry name" value="DNA polymerase, thumb domain"/>
    <property type="match status" value="1"/>
</dbReference>
<keyword evidence="14" id="KW-0832">Ubl conjugation</keyword>
<dbReference type="PRINTS" id="PR00869">
    <property type="entry name" value="DNAPOLX"/>
</dbReference>
<dbReference type="PANTHER" id="PTHR11276:SF42">
    <property type="entry name" value="DNA POLYMERASE BETA"/>
    <property type="match status" value="1"/>
</dbReference>
<dbReference type="Gene3D" id="1.10.150.110">
    <property type="entry name" value="DNA polymerase beta, N-terminal domain-like"/>
    <property type="match status" value="1"/>
</dbReference>
<dbReference type="GO" id="GO:0006284">
    <property type="term" value="P:base-excision repair"/>
    <property type="evidence" value="ECO:0007669"/>
    <property type="project" value="TreeGrafter"/>
</dbReference>
<dbReference type="Pfam" id="PF14716">
    <property type="entry name" value="HHH_8"/>
    <property type="match status" value="1"/>
</dbReference>
<dbReference type="InterPro" id="IPR028207">
    <property type="entry name" value="DNA_pol_B_palm_palm"/>
</dbReference>
<dbReference type="Pfam" id="PF10391">
    <property type="entry name" value="DNA_pol_lambd_f"/>
    <property type="match status" value="1"/>
</dbReference>
<dbReference type="PRINTS" id="PR00870">
    <property type="entry name" value="DNAPOLXBETA"/>
</dbReference>
<evidence type="ECO:0000256" key="19">
    <source>
        <dbReference type="ARBA" id="ARBA00023239"/>
    </source>
</evidence>
<evidence type="ECO:0000256" key="7">
    <source>
        <dbReference type="ARBA" id="ARBA00022634"/>
    </source>
</evidence>
<dbReference type="SUPFAM" id="SSF47802">
    <property type="entry name" value="DNA polymerase beta, N-terminal domain-like"/>
    <property type="match status" value="1"/>
</dbReference>
<keyword evidence="5" id="KW-0488">Methylation</keyword>
<evidence type="ECO:0000256" key="12">
    <source>
        <dbReference type="ARBA" id="ARBA00022763"/>
    </source>
</evidence>
<evidence type="ECO:0000256" key="20">
    <source>
        <dbReference type="ARBA" id="ARBA00023242"/>
    </source>
</evidence>
<comment type="cofactor">
    <cofactor evidence="1">
        <name>Mg(2+)</name>
        <dbReference type="ChEBI" id="CHEBI:18420"/>
    </cofactor>
</comment>
<dbReference type="FunFam" id="1.10.150.110:FF:000005">
    <property type="entry name" value="DNA polymerase POL4"/>
    <property type="match status" value="1"/>
</dbReference>
<dbReference type="InterPro" id="IPR002008">
    <property type="entry name" value="DNA_pol_X_beta-like"/>
</dbReference>
<keyword evidence="9 26" id="KW-0548">Nucleotidyltransferase</keyword>
<reference evidence="30" key="1">
    <citation type="journal article" date="2020" name="bioRxiv">
        <title>Chromosome-level reference genome of the European wasp spider Argiope bruennichi: a resource for studies on range expansion and evolutionary adaptation.</title>
        <authorList>
            <person name="Sheffer M.M."/>
            <person name="Hoppe A."/>
            <person name="Krehenwinkel H."/>
            <person name="Uhl G."/>
            <person name="Kuss A.W."/>
            <person name="Jensen L."/>
            <person name="Jensen C."/>
            <person name="Gillespie R.G."/>
            <person name="Hoff K.J."/>
            <person name="Prost S."/>
        </authorList>
    </citation>
    <scope>NUCLEOTIDE SEQUENCE</scope>
</reference>
<feature type="compositionally biased region" description="Gly residues" evidence="27">
    <location>
        <begin position="357"/>
        <end position="367"/>
    </location>
</feature>
<keyword evidence="19" id="KW-0456">Lyase</keyword>
<feature type="domain" description="DNA-directed DNA polymerase X" evidence="29">
    <location>
        <begin position="12"/>
        <end position="331"/>
    </location>
</feature>
<evidence type="ECO:0000256" key="21">
    <source>
        <dbReference type="ARBA" id="ARBA00044632"/>
    </source>
</evidence>
<keyword evidence="12 26" id="KW-0227">DNA damage</keyword>
<dbReference type="GO" id="GO:0140078">
    <property type="term" value="F:class I DNA-(apurinic or apyrimidinic site) endonuclease activity"/>
    <property type="evidence" value="ECO:0007669"/>
    <property type="project" value="UniProtKB-EC"/>
</dbReference>
<dbReference type="Pfam" id="PF14792">
    <property type="entry name" value="DNA_pol_B_palm"/>
    <property type="match status" value="1"/>
</dbReference>
<dbReference type="SMART" id="SM00483">
    <property type="entry name" value="POLXc"/>
    <property type="match status" value="1"/>
</dbReference>
<evidence type="ECO:0000256" key="10">
    <source>
        <dbReference type="ARBA" id="ARBA00022705"/>
    </source>
</evidence>
<evidence type="ECO:0000256" key="4">
    <source>
        <dbReference type="ARBA" id="ARBA00008323"/>
    </source>
</evidence>
<sequence>MTSKRKAAESKGPNSDFCEFLQELADYEKNVNRNIHKYNAYSTAASSLARHPVRIKSGKEAQALKGVGKKIADKIDEFIDTGKLEKLEKIRKDDTSQAINLLTKVIGIGPAAAQKFVKEGITTIEDLKKNVDKLNHQQKIGLKYFDDFEKKIPHAEMEEFEKKIVNICHGIDEKYIVTICGSYRRGALESGDIDILLTHPTYSSTDPKQPHLLKQVISKLEKEGLITDTLSLGEAKYMGVCRLKEGYPFRRIDIRVFPHDQYYCATLYFTGSGLFNQQMRQHAVEHNFTINEYSIRPIGSRGTPGEPLEVTSEKDIFDYINYPYKEPHERNIELGHGSTVDQEEIVEPTPPFPPTAEGGGLPPGRLC</sequence>
<evidence type="ECO:0000256" key="16">
    <source>
        <dbReference type="ARBA" id="ARBA00023053"/>
    </source>
</evidence>
<evidence type="ECO:0000256" key="24">
    <source>
        <dbReference type="ARBA" id="ARBA00049244"/>
    </source>
</evidence>
<dbReference type="SUPFAM" id="SSF81585">
    <property type="entry name" value="PsbU/PolX domain-like"/>
    <property type="match status" value="1"/>
</dbReference>
<dbReference type="InterPro" id="IPR037160">
    <property type="entry name" value="DNA_Pol_thumb_sf"/>
</dbReference>
<dbReference type="SMART" id="SM00278">
    <property type="entry name" value="HhH1"/>
    <property type="match status" value="2"/>
</dbReference>
<dbReference type="Proteomes" id="UP000807504">
    <property type="component" value="Unassembled WGS sequence"/>
</dbReference>
<dbReference type="GO" id="GO:0046872">
    <property type="term" value="F:metal ion binding"/>
    <property type="evidence" value="ECO:0007669"/>
    <property type="project" value="UniProtKB-UniRule"/>
</dbReference>
<comment type="catalytic activity">
    <reaction evidence="22">
        <text>a 5'-end 2'-deoxyribose-2'-deoxyribonucleotide-DNA = (2E,4S)-4-hydroxypenten-2-al-5-phosphate + a 5'-end 5'-phospho-2'-deoxyribonucleoside-DNA + H(+)</text>
        <dbReference type="Rhea" id="RHEA:76255"/>
        <dbReference type="Rhea" id="RHEA-COMP:13180"/>
        <dbReference type="Rhea" id="RHEA-COMP:18657"/>
        <dbReference type="ChEBI" id="CHEBI:15378"/>
        <dbReference type="ChEBI" id="CHEBI:136412"/>
        <dbReference type="ChEBI" id="CHEBI:195194"/>
        <dbReference type="ChEBI" id="CHEBI:195195"/>
    </reaction>
</comment>
<dbReference type="FunFam" id="1.10.150.20:FF:000026">
    <property type="entry name" value="DNA polymerase beta"/>
    <property type="match status" value="1"/>
</dbReference>
<dbReference type="AlphaFoldDB" id="A0A8T0EL90"/>
<accession>A0A8T0EL90</accession>
<evidence type="ECO:0000256" key="11">
    <source>
        <dbReference type="ARBA" id="ARBA00022723"/>
    </source>
</evidence>
<dbReference type="InterPro" id="IPR022312">
    <property type="entry name" value="DNA_pol_X"/>
</dbReference>
<evidence type="ECO:0000256" key="26">
    <source>
        <dbReference type="RuleBase" id="RU366014"/>
    </source>
</evidence>
<evidence type="ECO:0000256" key="9">
    <source>
        <dbReference type="ARBA" id="ARBA00022695"/>
    </source>
</evidence>
<dbReference type="InterPro" id="IPR002054">
    <property type="entry name" value="DNA-dir_DNA_pol_X"/>
</dbReference>
<dbReference type="CDD" id="cd00141">
    <property type="entry name" value="NT_POLXc"/>
    <property type="match status" value="1"/>
</dbReference>
<keyword evidence="8 26" id="KW-0808">Transferase</keyword>
<dbReference type="FunFam" id="3.30.210.10:FF:000002">
    <property type="entry name" value="DNA polymerase"/>
    <property type="match status" value="1"/>
</dbReference>
<evidence type="ECO:0000256" key="15">
    <source>
        <dbReference type="ARBA" id="ARBA00022932"/>
    </source>
</evidence>